<proteinExistence type="predicted"/>
<organism evidence="1 2">
    <name type="scientific">Acrocarpospora pleiomorpha</name>
    <dbReference type="NCBI Taxonomy" id="90975"/>
    <lineage>
        <taxon>Bacteria</taxon>
        <taxon>Bacillati</taxon>
        <taxon>Actinomycetota</taxon>
        <taxon>Actinomycetes</taxon>
        <taxon>Streptosporangiales</taxon>
        <taxon>Streptosporangiaceae</taxon>
        <taxon>Acrocarpospora</taxon>
    </lineage>
</organism>
<comment type="caution">
    <text evidence="1">The sequence shown here is derived from an EMBL/GenBank/DDBJ whole genome shotgun (WGS) entry which is preliminary data.</text>
</comment>
<accession>A0A5M3Y4C5</accession>
<evidence type="ECO:0000313" key="2">
    <source>
        <dbReference type="Proteomes" id="UP000377595"/>
    </source>
</evidence>
<dbReference type="Proteomes" id="UP000377595">
    <property type="component" value="Unassembled WGS sequence"/>
</dbReference>
<dbReference type="RefSeq" id="WP_155351700.1">
    <property type="nucleotide sequence ID" value="NZ_BAAAHM010000033.1"/>
</dbReference>
<protein>
    <submittedName>
        <fullName evidence="1">Uncharacterized protein</fullName>
    </submittedName>
</protein>
<evidence type="ECO:0000313" key="1">
    <source>
        <dbReference type="EMBL" id="GES27023.1"/>
    </source>
</evidence>
<sequence>MRIMHTPAVRAYLSGDILVRRMVTAAVQELITLVVPSSVLAAATGPLAGPVMTFDDLTRRTEILLGSPITVIDHLVANSDVPHRAIRTGYLSNTLGLDLADAHTAAIATTRWTPIFTTREAAIPLTKIEPRLAFDFIG</sequence>
<reference evidence="1 2" key="1">
    <citation type="submission" date="2019-10" db="EMBL/GenBank/DDBJ databases">
        <title>Whole genome shotgun sequence of Acrocarpospora pleiomorpha NBRC 16267.</title>
        <authorList>
            <person name="Ichikawa N."/>
            <person name="Kimura A."/>
            <person name="Kitahashi Y."/>
            <person name="Komaki H."/>
            <person name="Oguchi A."/>
        </authorList>
    </citation>
    <scope>NUCLEOTIDE SEQUENCE [LARGE SCALE GENOMIC DNA]</scope>
    <source>
        <strain evidence="1 2">NBRC 16267</strain>
    </source>
</reference>
<dbReference type="EMBL" id="BLAF01000106">
    <property type="protein sequence ID" value="GES27023.1"/>
    <property type="molecule type" value="Genomic_DNA"/>
</dbReference>
<name>A0A5M3Y4C5_9ACTN</name>
<keyword evidence="2" id="KW-1185">Reference proteome</keyword>
<gene>
    <name evidence="1" type="ORF">Aple_099220</name>
</gene>
<dbReference type="AlphaFoldDB" id="A0A5M3Y4C5"/>